<dbReference type="AlphaFoldDB" id="A0A1Y1S8I4"/>
<evidence type="ECO:0000256" key="1">
    <source>
        <dbReference type="SAM" id="MobiDB-lite"/>
    </source>
</evidence>
<feature type="region of interest" description="Disordered" evidence="1">
    <location>
        <begin position="1"/>
        <end position="25"/>
    </location>
</feature>
<proteinExistence type="predicted"/>
<dbReference type="VEuPathDB" id="MicrosporidiaDB:ECANGB1_825"/>
<protein>
    <submittedName>
        <fullName evidence="2">Uncharacterized protein</fullName>
    </submittedName>
</protein>
<keyword evidence="3" id="KW-1185">Reference proteome</keyword>
<accession>A0A1Y1S8I4</accession>
<evidence type="ECO:0000313" key="3">
    <source>
        <dbReference type="Proteomes" id="UP000192639"/>
    </source>
</evidence>
<gene>
    <name evidence="2" type="ORF">ECANGB1_825</name>
</gene>
<sequence>MLQNENSESATACSTESDREVQRRKQEEIRALTAAKAESMSKFRRMYEKQIDTQARDIVSHYRRSTRDELQNSKK</sequence>
<reference evidence="2 3" key="1">
    <citation type="journal article" date="2017" name="Environ. Microbiol.">
        <title>Decay of the glycolytic pathway and adaptation to intranuclear parasitism within Enterocytozoonidae microsporidia.</title>
        <authorList>
            <person name="Wiredu Boakye D."/>
            <person name="Jaroenlak P."/>
            <person name="Prachumwat A."/>
            <person name="Williams T.A."/>
            <person name="Bateman K.S."/>
            <person name="Itsathitphaisarn O."/>
            <person name="Sritunyalucksana K."/>
            <person name="Paszkiewicz K.H."/>
            <person name="Moore K.A."/>
            <person name="Stentiford G.D."/>
            <person name="Williams B.A."/>
        </authorList>
    </citation>
    <scope>NUCLEOTIDE SEQUENCE [LARGE SCALE GENOMIC DNA]</scope>
    <source>
        <strain evidence="2 3">GB1</strain>
    </source>
</reference>
<evidence type="ECO:0000313" key="2">
    <source>
        <dbReference type="EMBL" id="ORD94364.1"/>
    </source>
</evidence>
<feature type="compositionally biased region" description="Polar residues" evidence="1">
    <location>
        <begin position="1"/>
        <end position="15"/>
    </location>
</feature>
<comment type="caution">
    <text evidence="2">The sequence shown here is derived from an EMBL/GenBank/DDBJ whole genome shotgun (WGS) entry which is preliminary data.</text>
</comment>
<feature type="compositionally biased region" description="Basic and acidic residues" evidence="1">
    <location>
        <begin position="16"/>
        <end position="25"/>
    </location>
</feature>
<dbReference type="EMBL" id="LWDP01000023">
    <property type="protein sequence ID" value="ORD94364.1"/>
    <property type="molecule type" value="Genomic_DNA"/>
</dbReference>
<dbReference type="Proteomes" id="UP000192639">
    <property type="component" value="Unassembled WGS sequence"/>
</dbReference>
<organism evidence="2 3">
    <name type="scientific">Enterospora canceri</name>
    <dbReference type="NCBI Taxonomy" id="1081671"/>
    <lineage>
        <taxon>Eukaryota</taxon>
        <taxon>Fungi</taxon>
        <taxon>Fungi incertae sedis</taxon>
        <taxon>Microsporidia</taxon>
        <taxon>Enterocytozoonidae</taxon>
        <taxon>Enterospora</taxon>
    </lineage>
</organism>
<name>A0A1Y1S8I4_9MICR</name>